<keyword evidence="1" id="KW-0285">Flavoprotein</keyword>
<dbReference type="GeneID" id="77009382"/>
<evidence type="ECO:0000256" key="2">
    <source>
        <dbReference type="ARBA" id="ARBA00023002"/>
    </source>
</evidence>
<dbReference type="Proteomes" id="UP000442469">
    <property type="component" value="Unassembled WGS sequence"/>
</dbReference>
<reference evidence="5 7" key="2">
    <citation type="submission" date="2019-11" db="EMBL/GenBank/DDBJ databases">
        <title>Draft genome sequences of five Paenibacillus species of dairy origin.</title>
        <authorList>
            <person name="Olajide A.M."/>
            <person name="Chen S."/>
            <person name="Lapointe G."/>
        </authorList>
    </citation>
    <scope>NUCLEOTIDE SEQUENCE [LARGE SCALE GENOMIC DNA]</scope>
    <source>
        <strain evidence="5 7">3CT49</strain>
    </source>
</reference>
<dbReference type="EMBL" id="JMQA01000038">
    <property type="protein sequence ID" value="KFN05573.1"/>
    <property type="molecule type" value="Genomic_DNA"/>
</dbReference>
<keyword evidence="2" id="KW-0560">Oxidoreductase</keyword>
<evidence type="ECO:0000313" key="7">
    <source>
        <dbReference type="Proteomes" id="UP000442469"/>
    </source>
</evidence>
<dbReference type="AlphaFoldDB" id="A0A090Z5H0"/>
<dbReference type="OrthoDB" id="9772736at2"/>
<comment type="caution">
    <text evidence="4">The sequence shown here is derived from an EMBL/GenBank/DDBJ whole genome shotgun (WGS) entry which is preliminary data.</text>
</comment>
<dbReference type="InterPro" id="IPR013785">
    <property type="entry name" value="Aldolase_TIM"/>
</dbReference>
<proteinExistence type="predicted"/>
<dbReference type="Gene3D" id="3.20.20.70">
    <property type="entry name" value="Aldolase class I"/>
    <property type="match status" value="1"/>
</dbReference>
<name>A0A090Z5H0_PAEMA</name>
<dbReference type="PATRIC" id="fig|44252.3.peg.4609"/>
<dbReference type="GO" id="GO:0010181">
    <property type="term" value="F:FMN binding"/>
    <property type="evidence" value="ECO:0007669"/>
    <property type="project" value="InterPro"/>
</dbReference>
<dbReference type="EMBL" id="WNZZ01000019">
    <property type="protein sequence ID" value="MUG24972.1"/>
    <property type="molecule type" value="Genomic_DNA"/>
</dbReference>
<dbReference type="InterPro" id="IPR001155">
    <property type="entry name" value="OxRdtase_FMN_N"/>
</dbReference>
<dbReference type="RefSeq" id="WP_036625881.1">
    <property type="nucleotide sequence ID" value="NZ_BGML01000002.1"/>
</dbReference>
<dbReference type="GO" id="GO:0016491">
    <property type="term" value="F:oxidoreductase activity"/>
    <property type="evidence" value="ECO:0007669"/>
    <property type="project" value="UniProtKB-KW"/>
</dbReference>
<dbReference type="PANTHER" id="PTHR43656:SF2">
    <property type="entry name" value="BINDING OXIDOREDUCTASE, PUTATIVE (AFU_ORTHOLOGUE AFUA_2G08260)-RELATED"/>
    <property type="match status" value="1"/>
</dbReference>
<organism evidence="4 6">
    <name type="scientific">Paenibacillus macerans</name>
    <name type="common">Bacillus macerans</name>
    <dbReference type="NCBI Taxonomy" id="44252"/>
    <lineage>
        <taxon>Bacteria</taxon>
        <taxon>Bacillati</taxon>
        <taxon>Bacillota</taxon>
        <taxon>Bacilli</taxon>
        <taxon>Bacillales</taxon>
        <taxon>Paenibacillaceae</taxon>
        <taxon>Paenibacillus</taxon>
    </lineage>
</organism>
<dbReference type="Pfam" id="PF00724">
    <property type="entry name" value="Oxidored_FMN"/>
    <property type="match status" value="1"/>
</dbReference>
<keyword evidence="6" id="KW-1185">Reference proteome</keyword>
<sequence length="364" mass="40275">MKERYVPLFEPFTLKNGLRIKNRVVMPPMAHSGSLPGGFISDEELSYYARRVKDVGMAITSATTVLAGAGYPGMPGAESDEHIPGLQRLAQTLKADGAKAILQLFHIGARGSRNTVSASAVAPDAPGAPVPRELSEEEIHAIIKAFGDAARRAIAAGFDGVEIMGANGYLIHQFFSPYYNRRNDKWGGTLEKRMSFPLAIIKEVTRIARTYGDPSFVVGYKFSPEERETPGITMADTMKFVDVLADQDLDYLNVSLVRFWSVPRRGTEDKRPRIEIIKSITGDRIPLLGAGELRTPEDAAAARQTGVEFIGIGRALLMDPDWLEKARLGKEEEIRTELSRHDQEKLKIPGGLWSQITRYIDFID</sequence>
<feature type="domain" description="NADH:flavin oxidoreductase/NADH oxidase N-terminal" evidence="3">
    <location>
        <begin position="8"/>
        <end position="331"/>
    </location>
</feature>
<evidence type="ECO:0000313" key="4">
    <source>
        <dbReference type="EMBL" id="KFN05573.1"/>
    </source>
</evidence>
<dbReference type="InterPro" id="IPR051799">
    <property type="entry name" value="NADH_flavin_oxidoreductase"/>
</dbReference>
<evidence type="ECO:0000313" key="6">
    <source>
        <dbReference type="Proteomes" id="UP000029278"/>
    </source>
</evidence>
<dbReference type="HOGENOM" id="CLU_012153_2_3_9"/>
<dbReference type="STRING" id="44252.DJ90_336"/>
<accession>A0A090Z5H0</accession>
<evidence type="ECO:0000313" key="5">
    <source>
        <dbReference type="EMBL" id="MUG24972.1"/>
    </source>
</evidence>
<evidence type="ECO:0000259" key="3">
    <source>
        <dbReference type="Pfam" id="PF00724"/>
    </source>
</evidence>
<dbReference type="PANTHER" id="PTHR43656">
    <property type="entry name" value="BINDING OXIDOREDUCTASE, PUTATIVE (AFU_ORTHOLOGUE AFUA_2G08260)-RELATED"/>
    <property type="match status" value="1"/>
</dbReference>
<dbReference type="SUPFAM" id="SSF51395">
    <property type="entry name" value="FMN-linked oxidoreductases"/>
    <property type="match status" value="1"/>
</dbReference>
<protein>
    <submittedName>
        <fullName evidence="4">Flavin oxidoreductase / NADH oxidase family protein</fullName>
    </submittedName>
    <submittedName>
        <fullName evidence="5">NADH-dependent flavin oxidoreductase</fullName>
    </submittedName>
</protein>
<dbReference type="Proteomes" id="UP000029278">
    <property type="component" value="Unassembled WGS sequence"/>
</dbReference>
<reference evidence="4 6" key="1">
    <citation type="submission" date="2014-04" db="EMBL/GenBank/DDBJ databases">
        <authorList>
            <person name="Bishop-Lilly K.A."/>
            <person name="Broomall S.M."/>
            <person name="Chain P.S."/>
            <person name="Chertkov O."/>
            <person name="Coyne S.R."/>
            <person name="Daligault H.E."/>
            <person name="Davenport K.W."/>
            <person name="Erkkila T."/>
            <person name="Frey K.G."/>
            <person name="Gibbons H.S."/>
            <person name="Gu W."/>
            <person name="Jaissle J."/>
            <person name="Johnson S.L."/>
            <person name="Koroleva G.I."/>
            <person name="Ladner J.T."/>
            <person name="Lo C.-C."/>
            <person name="Minogue T.D."/>
            <person name="Munk C."/>
            <person name="Palacios G.F."/>
            <person name="Redden C.L."/>
            <person name="Rosenzweig C.N."/>
            <person name="Scholz M.B."/>
            <person name="Teshima H."/>
            <person name="Xu Y."/>
        </authorList>
    </citation>
    <scope>NUCLEOTIDE SEQUENCE [LARGE SCALE GENOMIC DNA]</scope>
    <source>
        <strain evidence="4 6">8244</strain>
    </source>
</reference>
<evidence type="ECO:0000256" key="1">
    <source>
        <dbReference type="ARBA" id="ARBA00022630"/>
    </source>
</evidence>
<gene>
    <name evidence="4" type="ORF">DJ90_336</name>
    <name evidence="5" type="ORF">GNQ08_21640</name>
</gene>
<dbReference type="CDD" id="cd04735">
    <property type="entry name" value="OYE_like_4_FMN"/>
    <property type="match status" value="1"/>
</dbReference>